<name>A0A087M684_9HYPH</name>
<reference evidence="2 3" key="1">
    <citation type="submission" date="2014-08" db="EMBL/GenBank/DDBJ databases">
        <authorList>
            <person name="Hassan Y.I."/>
            <person name="Lepp D."/>
            <person name="Zhou T."/>
        </authorList>
    </citation>
    <scope>NUCLEOTIDE SEQUENCE [LARGE SCALE GENOMIC DNA]</scope>
    <source>
        <strain evidence="2 3">IFO13584</strain>
    </source>
</reference>
<accession>A0A087M684</accession>
<organism evidence="2 3">
    <name type="scientific">Devosia riboflavina</name>
    <dbReference type="NCBI Taxonomy" id="46914"/>
    <lineage>
        <taxon>Bacteria</taxon>
        <taxon>Pseudomonadati</taxon>
        <taxon>Pseudomonadota</taxon>
        <taxon>Alphaproteobacteria</taxon>
        <taxon>Hyphomicrobiales</taxon>
        <taxon>Devosiaceae</taxon>
        <taxon>Devosia</taxon>
    </lineage>
</organism>
<evidence type="ECO:0000313" key="2">
    <source>
        <dbReference type="EMBL" id="KFL32387.1"/>
    </source>
</evidence>
<dbReference type="AlphaFoldDB" id="A0A087M684"/>
<evidence type="ECO:0000256" key="1">
    <source>
        <dbReference type="SAM" id="Phobius"/>
    </source>
</evidence>
<gene>
    <name evidence="2" type="ORF">JP75_02135</name>
</gene>
<dbReference type="OrthoDB" id="7949975at2"/>
<dbReference type="Proteomes" id="UP000028981">
    <property type="component" value="Unassembled WGS sequence"/>
</dbReference>
<feature type="transmembrane region" description="Helical" evidence="1">
    <location>
        <begin position="87"/>
        <end position="104"/>
    </location>
</feature>
<keyword evidence="3" id="KW-1185">Reference proteome</keyword>
<dbReference type="RefSeq" id="WP_035078619.1">
    <property type="nucleotide sequence ID" value="NZ_JQGC01000002.1"/>
</dbReference>
<evidence type="ECO:0000313" key="3">
    <source>
        <dbReference type="Proteomes" id="UP000028981"/>
    </source>
</evidence>
<keyword evidence="1" id="KW-0812">Transmembrane</keyword>
<dbReference type="EMBL" id="JQGC01000002">
    <property type="protein sequence ID" value="KFL32387.1"/>
    <property type="molecule type" value="Genomic_DNA"/>
</dbReference>
<keyword evidence="1" id="KW-0472">Membrane</keyword>
<comment type="caution">
    <text evidence="2">The sequence shown here is derived from an EMBL/GenBank/DDBJ whole genome shotgun (WGS) entry which is preliminary data.</text>
</comment>
<protein>
    <submittedName>
        <fullName evidence="2">Uncharacterized protein</fullName>
    </submittedName>
</protein>
<sequence length="107" mass="11631">MHLEDLFTNRRRQHDPLDALAAQIGELRRQTRHISRTLSHNAGDVAGDLGDTLSDWGHDAARQGAWLAGVASRKAVQGARAVQRDPVPVIAVLGTAVLLASLIARRR</sequence>
<proteinExistence type="predicted"/>
<keyword evidence="1" id="KW-1133">Transmembrane helix</keyword>